<dbReference type="PANTHER" id="PTHR11904:SF9">
    <property type="entry name" value="PURINE NUCLEOSIDE PHOSPHORYLASE-RELATED"/>
    <property type="match status" value="1"/>
</dbReference>
<dbReference type="SUPFAM" id="SSF53167">
    <property type="entry name" value="Purine and uridine phosphorylases"/>
    <property type="match status" value="1"/>
</dbReference>
<dbReference type="PANTHER" id="PTHR11904">
    <property type="entry name" value="METHYLTHIOADENOSINE/PURINE NUCLEOSIDE PHOSPHORYLASE"/>
    <property type="match status" value="1"/>
</dbReference>
<evidence type="ECO:0000256" key="3">
    <source>
        <dbReference type="ARBA" id="ARBA00011886"/>
    </source>
</evidence>
<keyword evidence="9" id="KW-1185">Reference proteome</keyword>
<comment type="caution">
    <text evidence="8">The sequence shown here is derived from an EMBL/GenBank/DDBJ whole genome shotgun (WGS) entry which is preliminary data.</text>
</comment>
<evidence type="ECO:0000256" key="1">
    <source>
        <dbReference type="ARBA" id="ARBA00005058"/>
    </source>
</evidence>
<dbReference type="Pfam" id="PF01048">
    <property type="entry name" value="PNP_UDP_1"/>
    <property type="match status" value="1"/>
</dbReference>
<comment type="similarity">
    <text evidence="2">Belongs to the PNP/MTAP phosphorylase family.</text>
</comment>
<comment type="pathway">
    <text evidence="1">Purine metabolism; purine nucleoside salvage.</text>
</comment>
<reference evidence="8" key="1">
    <citation type="journal article" date="2023" name="Int. J. Syst. Evol. Microbiol.">
        <title>Methylocystis iwaonis sp. nov., a type II methane-oxidizing bacterium from surface soil of a rice paddy field in Japan, and emended description of the genus Methylocystis (ex Whittenbury et al. 1970) Bowman et al. 1993.</title>
        <authorList>
            <person name="Kaise H."/>
            <person name="Sawadogo J.B."/>
            <person name="Alam M.S."/>
            <person name="Ueno C."/>
            <person name="Dianou D."/>
            <person name="Shinjo R."/>
            <person name="Asakawa S."/>
        </authorList>
    </citation>
    <scope>NUCLEOTIDE SEQUENCE</scope>
    <source>
        <strain evidence="8">LMG27198</strain>
    </source>
</reference>
<accession>A0A9W6GU50</accession>
<evidence type="ECO:0000256" key="2">
    <source>
        <dbReference type="ARBA" id="ARBA00006751"/>
    </source>
</evidence>
<dbReference type="InterPro" id="IPR000845">
    <property type="entry name" value="Nucleoside_phosphorylase_d"/>
</dbReference>
<evidence type="ECO:0000313" key="9">
    <source>
        <dbReference type="Proteomes" id="UP001144323"/>
    </source>
</evidence>
<dbReference type="InterPro" id="IPR035994">
    <property type="entry name" value="Nucleoside_phosphorylase_sf"/>
</dbReference>
<feature type="domain" description="Nucleoside phosphorylase" evidence="7">
    <location>
        <begin position="37"/>
        <end position="264"/>
    </location>
</feature>
<dbReference type="AlphaFoldDB" id="A0A9W6GU50"/>
<dbReference type="Gene3D" id="3.40.50.1580">
    <property type="entry name" value="Nucleoside phosphorylase domain"/>
    <property type="match status" value="1"/>
</dbReference>
<keyword evidence="4" id="KW-0328">Glycosyltransferase</keyword>
<dbReference type="EMBL" id="BSEC01000001">
    <property type="protein sequence ID" value="GLI92925.1"/>
    <property type="molecule type" value="Genomic_DNA"/>
</dbReference>
<organism evidence="8 9">
    <name type="scientific">Methylocystis echinoides</name>
    <dbReference type="NCBI Taxonomy" id="29468"/>
    <lineage>
        <taxon>Bacteria</taxon>
        <taxon>Pseudomonadati</taxon>
        <taxon>Pseudomonadota</taxon>
        <taxon>Alphaproteobacteria</taxon>
        <taxon>Hyphomicrobiales</taxon>
        <taxon>Methylocystaceae</taxon>
        <taxon>Methylocystis</taxon>
    </lineage>
</organism>
<evidence type="ECO:0000313" key="8">
    <source>
        <dbReference type="EMBL" id="GLI92925.1"/>
    </source>
</evidence>
<evidence type="ECO:0000259" key="7">
    <source>
        <dbReference type="Pfam" id="PF01048"/>
    </source>
</evidence>
<dbReference type="GO" id="GO:0005737">
    <property type="term" value="C:cytoplasm"/>
    <property type="evidence" value="ECO:0007669"/>
    <property type="project" value="TreeGrafter"/>
</dbReference>
<dbReference type="GO" id="GO:0009116">
    <property type="term" value="P:nucleoside metabolic process"/>
    <property type="evidence" value="ECO:0007669"/>
    <property type="project" value="InterPro"/>
</dbReference>
<protein>
    <recommendedName>
        <fullName evidence="3">purine-nucleoside phosphorylase</fullName>
        <ecNumber evidence="3">2.4.2.1</ecNumber>
    </recommendedName>
    <alternativeName>
        <fullName evidence="6">Inosine-guanosine phosphorylase</fullName>
    </alternativeName>
</protein>
<dbReference type="GO" id="GO:0004731">
    <property type="term" value="F:purine-nucleoside phosphorylase activity"/>
    <property type="evidence" value="ECO:0007669"/>
    <property type="project" value="UniProtKB-EC"/>
</dbReference>
<dbReference type="RefSeq" id="WP_281802440.1">
    <property type="nucleotide sequence ID" value="NZ_BSEC01000001.1"/>
</dbReference>
<name>A0A9W6GU50_9HYPH</name>
<dbReference type="CDD" id="cd09009">
    <property type="entry name" value="PNP-EcPNPII_like"/>
    <property type="match status" value="1"/>
</dbReference>
<dbReference type="EC" id="2.4.2.1" evidence="3"/>
<dbReference type="InterPro" id="IPR011268">
    <property type="entry name" value="Purine_phosphorylase"/>
</dbReference>
<proteinExistence type="inferred from homology"/>
<sequence length="268" mass="28005">MTTAAEEAAAIIRSRCGADTIESAILLGRIFYGAADLGERLAAIPYAELPGFPSSGELEDGEVIIIRVDGVTTALLKGRSTFHETGDPSLMASAIETLALLGVRGLICTGLALSVLADLLPGNLVAVTDHINFTGLNPLIGAPENGKAMVNMNEAYDKRLVRRIKAAATASGVSLHEGVMMWFSGPSFETPAEARVARQLGADLIGWTIVPECILARRYGVPFAGLAVVTDFGAGFSTGNPNADLTRGPAAAGVVATKRLLRAFTKLR</sequence>
<evidence type="ECO:0000256" key="6">
    <source>
        <dbReference type="ARBA" id="ARBA00031036"/>
    </source>
</evidence>
<dbReference type="Proteomes" id="UP001144323">
    <property type="component" value="Unassembled WGS sequence"/>
</dbReference>
<evidence type="ECO:0000256" key="5">
    <source>
        <dbReference type="ARBA" id="ARBA00022679"/>
    </source>
</evidence>
<gene>
    <name evidence="8" type="primary">deoD</name>
    <name evidence="8" type="ORF">LMG27198_19170</name>
</gene>
<keyword evidence="5" id="KW-0808">Transferase</keyword>
<evidence type="ECO:0000256" key="4">
    <source>
        <dbReference type="ARBA" id="ARBA00022676"/>
    </source>
</evidence>